<sequence length="133" mass="14713">MDIYSPSAPLPSIPDDLTVPQFIFDAEHECRPVRKPNVPCLPWLIEDETGRAIGEQELRRRTFGLPNGLRFMFGIGEDDVVLIFGRNHVDYPVAIGAVHQLRGGISGANHELVSSSLLEHQSGQCPKRLAARS</sequence>
<dbReference type="GO" id="GO:0016874">
    <property type="term" value="F:ligase activity"/>
    <property type="evidence" value="ECO:0007669"/>
    <property type="project" value="UniProtKB-KW"/>
</dbReference>
<gene>
    <name evidence="1" type="ORF">LshimejAT787_2300240</name>
</gene>
<accession>A0A9P3Q1Q4</accession>
<dbReference type="Gene3D" id="3.40.50.12780">
    <property type="entry name" value="N-terminal domain of ligase-like"/>
    <property type="match status" value="1"/>
</dbReference>
<keyword evidence="2" id="KW-1185">Reference proteome</keyword>
<dbReference type="Proteomes" id="UP001063166">
    <property type="component" value="Unassembled WGS sequence"/>
</dbReference>
<evidence type="ECO:0000313" key="1">
    <source>
        <dbReference type="EMBL" id="GLB45464.1"/>
    </source>
</evidence>
<name>A0A9P3Q1Q4_LYOSH</name>
<organism evidence="1 2">
    <name type="scientific">Lyophyllum shimeji</name>
    <name type="common">Hon-shimeji</name>
    <name type="synonym">Tricholoma shimeji</name>
    <dbReference type="NCBI Taxonomy" id="47721"/>
    <lineage>
        <taxon>Eukaryota</taxon>
        <taxon>Fungi</taxon>
        <taxon>Dikarya</taxon>
        <taxon>Basidiomycota</taxon>
        <taxon>Agaricomycotina</taxon>
        <taxon>Agaricomycetes</taxon>
        <taxon>Agaricomycetidae</taxon>
        <taxon>Agaricales</taxon>
        <taxon>Tricholomatineae</taxon>
        <taxon>Lyophyllaceae</taxon>
        <taxon>Lyophyllum</taxon>
    </lineage>
</organism>
<dbReference type="AlphaFoldDB" id="A0A9P3Q1Q4"/>
<protein>
    <submittedName>
        <fullName evidence="1">Phenylacetyl-CoA ligase</fullName>
    </submittedName>
</protein>
<evidence type="ECO:0000313" key="2">
    <source>
        <dbReference type="Proteomes" id="UP001063166"/>
    </source>
</evidence>
<reference evidence="1" key="1">
    <citation type="submission" date="2022-07" db="EMBL/GenBank/DDBJ databases">
        <title>The genome of Lyophyllum shimeji provides insight into the initial evolution of ectomycorrhizal fungal genome.</title>
        <authorList>
            <person name="Kobayashi Y."/>
            <person name="Shibata T."/>
            <person name="Hirakawa H."/>
            <person name="Shigenobu S."/>
            <person name="Nishiyama T."/>
            <person name="Yamada A."/>
            <person name="Hasebe M."/>
            <person name="Kawaguchi M."/>
        </authorList>
    </citation>
    <scope>NUCLEOTIDE SEQUENCE</scope>
    <source>
        <strain evidence="1">AT787</strain>
    </source>
</reference>
<keyword evidence="1" id="KW-0436">Ligase</keyword>
<dbReference type="EMBL" id="BRPK01000023">
    <property type="protein sequence ID" value="GLB45464.1"/>
    <property type="molecule type" value="Genomic_DNA"/>
</dbReference>
<dbReference type="SUPFAM" id="SSF56801">
    <property type="entry name" value="Acetyl-CoA synthetase-like"/>
    <property type="match status" value="1"/>
</dbReference>
<proteinExistence type="predicted"/>
<comment type="caution">
    <text evidence="1">The sequence shown here is derived from an EMBL/GenBank/DDBJ whole genome shotgun (WGS) entry which is preliminary data.</text>
</comment>
<dbReference type="InterPro" id="IPR042099">
    <property type="entry name" value="ANL_N_sf"/>
</dbReference>
<dbReference type="OrthoDB" id="6509636at2759"/>